<feature type="domain" description="ArsA/GET3 Anion-transporting ATPase-like" evidence="2">
    <location>
        <begin position="6"/>
        <end position="260"/>
    </location>
</feature>
<dbReference type="SUPFAM" id="SSF52540">
    <property type="entry name" value="P-loop containing nucleoside triphosphate hydrolases"/>
    <property type="match status" value="1"/>
</dbReference>
<dbReference type="CDD" id="cd02035">
    <property type="entry name" value="ArsA"/>
    <property type="match status" value="1"/>
</dbReference>
<dbReference type="EMBL" id="UOET01000018">
    <property type="protein sequence ID" value="VAW26270.1"/>
    <property type="molecule type" value="Genomic_DNA"/>
</dbReference>
<dbReference type="PANTHER" id="PTHR10803:SF3">
    <property type="entry name" value="ATPASE GET3"/>
    <property type="match status" value="1"/>
</dbReference>
<sequence length="300" mass="34457">MDKATKNIFFLGKGGVGKSTSSALTALHLAESGKKTLLVSLDPAHNQGDIFEQKFAEKTVKINENLSVKEVEIEVWVKKYLSDIQFQVKRSYSYLTAFNLEKYLDIIKFSPGIEEYALLMAYKSICEKAKGVDYIIFDMPPTALTLKFLTLPHLSLLWLDNLMDLRNKIIEKRKIITKVKLGKKEIETDKIRNKLNQQIKEYQEVKAVFEDTNKTCLNLVMNTDKLSSSESELIVENLSKFNISIKNIFLNKHLEDFDTQKIERKYPDCGFQVFPNSKIPLLGVTVLKDYLHSVKSFIEL</sequence>
<dbReference type="NCBIfam" id="TIGR00345">
    <property type="entry name" value="GET3_arsA_TRC40"/>
    <property type="match status" value="1"/>
</dbReference>
<comment type="similarity">
    <text evidence="1">Belongs to the arsA ATPase family.</text>
</comment>
<dbReference type="Pfam" id="PF02374">
    <property type="entry name" value="ArsA_ATPase"/>
    <property type="match status" value="1"/>
</dbReference>
<dbReference type="AlphaFoldDB" id="A0A3B0UB18"/>
<name>A0A3B0UB18_9ZZZZ</name>
<evidence type="ECO:0000259" key="2">
    <source>
        <dbReference type="Pfam" id="PF02374"/>
    </source>
</evidence>
<dbReference type="PANTHER" id="PTHR10803">
    <property type="entry name" value="ARSENICAL PUMP-DRIVING ATPASE ARSENITE-TRANSLOCATING ATPASE"/>
    <property type="match status" value="1"/>
</dbReference>
<reference evidence="3" key="1">
    <citation type="submission" date="2018-06" db="EMBL/GenBank/DDBJ databases">
        <authorList>
            <person name="Zhirakovskaya E."/>
        </authorList>
    </citation>
    <scope>NUCLEOTIDE SEQUENCE</scope>
</reference>
<dbReference type="InterPro" id="IPR025723">
    <property type="entry name" value="ArsA/GET3_ATPase-like"/>
</dbReference>
<dbReference type="GO" id="GO:0005524">
    <property type="term" value="F:ATP binding"/>
    <property type="evidence" value="ECO:0007669"/>
    <property type="project" value="InterPro"/>
</dbReference>
<organism evidence="3">
    <name type="scientific">hydrothermal vent metagenome</name>
    <dbReference type="NCBI Taxonomy" id="652676"/>
    <lineage>
        <taxon>unclassified sequences</taxon>
        <taxon>metagenomes</taxon>
        <taxon>ecological metagenomes</taxon>
    </lineage>
</organism>
<proteinExistence type="inferred from homology"/>
<evidence type="ECO:0000256" key="1">
    <source>
        <dbReference type="ARBA" id="ARBA00011040"/>
    </source>
</evidence>
<dbReference type="EC" id="3.6.3.16" evidence="3"/>
<accession>A0A3B0UB18</accession>
<dbReference type="GO" id="GO:0016887">
    <property type="term" value="F:ATP hydrolysis activity"/>
    <property type="evidence" value="ECO:0007669"/>
    <property type="project" value="InterPro"/>
</dbReference>
<dbReference type="InterPro" id="IPR027417">
    <property type="entry name" value="P-loop_NTPase"/>
</dbReference>
<gene>
    <name evidence="3" type="ORF">MNBD_BACTEROID07-219</name>
</gene>
<keyword evidence="3" id="KW-0378">Hydrolase</keyword>
<evidence type="ECO:0000313" key="3">
    <source>
        <dbReference type="EMBL" id="VAW26270.1"/>
    </source>
</evidence>
<protein>
    <submittedName>
        <fullName evidence="3">Arsenical pump-driving ATPase</fullName>
        <ecNumber evidence="3">3.6.3.16</ecNumber>
    </submittedName>
</protein>
<dbReference type="Gene3D" id="3.40.50.300">
    <property type="entry name" value="P-loop containing nucleotide triphosphate hydrolases"/>
    <property type="match status" value="1"/>
</dbReference>
<dbReference type="InterPro" id="IPR016300">
    <property type="entry name" value="ATPase_ArsA/GET3"/>
</dbReference>